<dbReference type="Gene3D" id="1.10.630.10">
    <property type="entry name" value="Cytochrome P450"/>
    <property type="match status" value="1"/>
</dbReference>
<evidence type="ECO:0000256" key="2">
    <source>
        <dbReference type="ARBA" id="ARBA00022723"/>
    </source>
</evidence>
<gene>
    <name evidence="7" type="ORF">M406DRAFT_356434</name>
</gene>
<dbReference type="OrthoDB" id="1055148at2759"/>
<dbReference type="InterPro" id="IPR001128">
    <property type="entry name" value="Cyt_P450"/>
</dbReference>
<keyword evidence="5" id="KW-0503">Monooxygenase</keyword>
<evidence type="ECO:0000256" key="6">
    <source>
        <dbReference type="PIRSR" id="PIRSR602401-1"/>
    </source>
</evidence>
<dbReference type="SUPFAM" id="SSF48264">
    <property type="entry name" value="Cytochrome P450"/>
    <property type="match status" value="1"/>
</dbReference>
<dbReference type="InterPro" id="IPR050364">
    <property type="entry name" value="Cytochrome_P450_fung"/>
</dbReference>
<proteinExistence type="inferred from homology"/>
<reference evidence="7" key="1">
    <citation type="journal article" date="2020" name="Phytopathology">
        <title>Genome sequence of the chestnut blight fungus Cryphonectria parasitica EP155: A fundamental resource for an archetypical invasive plant pathogen.</title>
        <authorList>
            <person name="Crouch J.A."/>
            <person name="Dawe A."/>
            <person name="Aerts A."/>
            <person name="Barry K."/>
            <person name="Churchill A.C.L."/>
            <person name="Grimwood J."/>
            <person name="Hillman B."/>
            <person name="Milgroom M.G."/>
            <person name="Pangilinan J."/>
            <person name="Smith M."/>
            <person name="Salamov A."/>
            <person name="Schmutz J."/>
            <person name="Yadav J."/>
            <person name="Grigoriev I.V."/>
            <person name="Nuss D."/>
        </authorList>
    </citation>
    <scope>NUCLEOTIDE SEQUENCE</scope>
    <source>
        <strain evidence="7">EP155</strain>
    </source>
</reference>
<evidence type="ECO:0000256" key="1">
    <source>
        <dbReference type="ARBA" id="ARBA00010617"/>
    </source>
</evidence>
<comment type="cofactor">
    <cofactor evidence="6">
        <name>heme</name>
        <dbReference type="ChEBI" id="CHEBI:30413"/>
    </cofactor>
</comment>
<dbReference type="Proteomes" id="UP000803844">
    <property type="component" value="Unassembled WGS sequence"/>
</dbReference>
<dbReference type="GO" id="GO:0004497">
    <property type="term" value="F:monooxygenase activity"/>
    <property type="evidence" value="ECO:0007669"/>
    <property type="project" value="UniProtKB-KW"/>
</dbReference>
<feature type="binding site" description="axial binding residue" evidence="6">
    <location>
        <position position="315"/>
    </location>
    <ligand>
        <name>heme</name>
        <dbReference type="ChEBI" id="CHEBI:30413"/>
    </ligand>
    <ligandPart>
        <name>Fe</name>
        <dbReference type="ChEBI" id="CHEBI:18248"/>
    </ligandPart>
</feature>
<organism evidence="7 8">
    <name type="scientific">Cryphonectria parasitica (strain ATCC 38755 / EP155)</name>
    <dbReference type="NCBI Taxonomy" id="660469"/>
    <lineage>
        <taxon>Eukaryota</taxon>
        <taxon>Fungi</taxon>
        <taxon>Dikarya</taxon>
        <taxon>Ascomycota</taxon>
        <taxon>Pezizomycotina</taxon>
        <taxon>Sordariomycetes</taxon>
        <taxon>Sordariomycetidae</taxon>
        <taxon>Diaporthales</taxon>
        <taxon>Cryphonectriaceae</taxon>
        <taxon>Cryphonectria-Endothia species complex</taxon>
        <taxon>Cryphonectria</taxon>
    </lineage>
</organism>
<name>A0A9P4Y0V5_CRYP1</name>
<keyword evidence="8" id="KW-1185">Reference proteome</keyword>
<keyword evidence="3" id="KW-0560">Oxidoreductase</keyword>
<dbReference type="PRINTS" id="PR00385">
    <property type="entry name" value="P450"/>
</dbReference>
<dbReference type="PANTHER" id="PTHR46300:SF2">
    <property type="entry name" value="CYTOCHROME P450 MONOOXYGENASE ALNH-RELATED"/>
    <property type="match status" value="1"/>
</dbReference>
<keyword evidence="2 6" id="KW-0479">Metal-binding</keyword>
<dbReference type="CDD" id="cd11065">
    <property type="entry name" value="CYP64-like"/>
    <property type="match status" value="1"/>
</dbReference>
<dbReference type="EMBL" id="MU032348">
    <property type="protein sequence ID" value="KAF3764085.1"/>
    <property type="molecule type" value="Genomic_DNA"/>
</dbReference>
<evidence type="ECO:0000256" key="5">
    <source>
        <dbReference type="ARBA" id="ARBA00023033"/>
    </source>
</evidence>
<evidence type="ECO:0008006" key="9">
    <source>
        <dbReference type="Google" id="ProtNLM"/>
    </source>
</evidence>
<keyword evidence="6" id="KW-0349">Heme</keyword>
<dbReference type="InterPro" id="IPR036396">
    <property type="entry name" value="Cyt_P450_sf"/>
</dbReference>
<evidence type="ECO:0000313" key="8">
    <source>
        <dbReference type="Proteomes" id="UP000803844"/>
    </source>
</evidence>
<evidence type="ECO:0000256" key="3">
    <source>
        <dbReference type="ARBA" id="ARBA00023002"/>
    </source>
</evidence>
<dbReference type="GeneID" id="63840574"/>
<accession>A0A9P4Y0V5</accession>
<evidence type="ECO:0000313" key="7">
    <source>
        <dbReference type="EMBL" id="KAF3764085.1"/>
    </source>
</evidence>
<dbReference type="RefSeq" id="XP_040775046.1">
    <property type="nucleotide sequence ID" value="XM_040923445.1"/>
</dbReference>
<sequence length="415" mass="47067">MIRKSIHNILNIKAAKSYVPYQDLENKQMLCGMLDEPEAFIDHIKRYTNSLTTQMVFGFRTININDPKLKQLFEGFENFSEVTGTATAALLDLFPVLQLLPDAILPLRRYAQELHRREKELYVGHWMDVKKAIKNGTAKPSFCVDLVKAQDHYGFSDDLAGYISGSLLEAGSDTTASTLIAFVQAMVVFPDVQKRAQEELDRVCGDRLPTMEDEPSLQFIRGCVKESLRWMPTAILGVPHAVITDDEYMGYKIPKGAGVVWNVWAIHTDPKRYPNPRAFDPSRYADDFQTASEAATNPDSSKRDQFVFGAGRRICQGMHIAERSLFLGISRMLWAFNLNKAVDQNGNEITPDIDQLTEGLLVLPKPFRARITPRSEHHVRRIREAWSECLPLLDPQMQWKEVPKGMAFGAYNANK</sequence>
<dbReference type="GO" id="GO:0016705">
    <property type="term" value="F:oxidoreductase activity, acting on paired donors, with incorporation or reduction of molecular oxygen"/>
    <property type="evidence" value="ECO:0007669"/>
    <property type="project" value="InterPro"/>
</dbReference>
<dbReference type="InterPro" id="IPR002401">
    <property type="entry name" value="Cyt_P450_E_grp-I"/>
</dbReference>
<comment type="similarity">
    <text evidence="1">Belongs to the cytochrome P450 family.</text>
</comment>
<dbReference type="Pfam" id="PF00067">
    <property type="entry name" value="p450"/>
    <property type="match status" value="1"/>
</dbReference>
<dbReference type="PANTHER" id="PTHR46300">
    <property type="entry name" value="P450, PUTATIVE (EUROFUNG)-RELATED-RELATED"/>
    <property type="match status" value="1"/>
</dbReference>
<dbReference type="GO" id="GO:0020037">
    <property type="term" value="F:heme binding"/>
    <property type="evidence" value="ECO:0007669"/>
    <property type="project" value="InterPro"/>
</dbReference>
<keyword evidence="4 6" id="KW-0408">Iron</keyword>
<dbReference type="PRINTS" id="PR00463">
    <property type="entry name" value="EP450I"/>
</dbReference>
<dbReference type="GO" id="GO:0005506">
    <property type="term" value="F:iron ion binding"/>
    <property type="evidence" value="ECO:0007669"/>
    <property type="project" value="InterPro"/>
</dbReference>
<protein>
    <recommendedName>
        <fullName evidence="9">Cytochrome P450</fullName>
    </recommendedName>
</protein>
<evidence type="ECO:0000256" key="4">
    <source>
        <dbReference type="ARBA" id="ARBA00023004"/>
    </source>
</evidence>
<dbReference type="AlphaFoldDB" id="A0A9P4Y0V5"/>
<comment type="caution">
    <text evidence="7">The sequence shown here is derived from an EMBL/GenBank/DDBJ whole genome shotgun (WGS) entry which is preliminary data.</text>
</comment>